<keyword evidence="5" id="KW-1133">Transmembrane helix</keyword>
<dbReference type="SFLD" id="SFLDG01100">
    <property type="entry name" value="methyltransferase_(Class_D)"/>
    <property type="match status" value="1"/>
</dbReference>
<feature type="transmembrane region" description="Helical" evidence="5">
    <location>
        <begin position="88"/>
        <end position="105"/>
    </location>
</feature>
<reference evidence="7" key="1">
    <citation type="submission" date="2022-10" db="EMBL/GenBank/DDBJ databases">
        <authorList>
            <person name="Chen Y."/>
            <person name="Dougan E. K."/>
            <person name="Chan C."/>
            <person name="Rhodes N."/>
            <person name="Thang M."/>
        </authorList>
    </citation>
    <scope>NUCLEOTIDE SEQUENCE</scope>
</reference>
<dbReference type="GO" id="GO:0005886">
    <property type="term" value="C:plasma membrane"/>
    <property type="evidence" value="ECO:0007669"/>
    <property type="project" value="InterPro"/>
</dbReference>
<evidence type="ECO:0000313" key="9">
    <source>
        <dbReference type="Proteomes" id="UP001152797"/>
    </source>
</evidence>
<dbReference type="PANTHER" id="PTHR43306">
    <property type="entry name" value="7,8-DIHYDRO-6-HYDROXYMETHYLPTERIN DIMETHYLTRANSFERASE"/>
    <property type="match status" value="1"/>
</dbReference>
<protein>
    <submittedName>
        <fullName evidence="8">7,8-dihydro-6-hydroxymethylpterin dimethyltransferase (6-hydroxymethyl-H(2)pterin dimethyltransferase)</fullName>
    </submittedName>
</protein>
<sequence length="874" mass="96929">MTDSALQPVDGKYRCPHCDAINFTAVPPPEVLRCWLCTNSIPREDMLEVVPRKETSLSQGTVFGLTTLMLVVTLIAVSFGLIRSMPGLGVIFLFLLTPALVRAQIKTRRESQAHGQMTRWEEIKSFSTSFAATLGVLVLVSEIFMALRDYTFIGTTESLCPECLALVPAKVVTRGKRVYFRKRCPTHGVREDFVCSDVAHYDRHEFSVPGRKSELYGTQPEKGCPFDCGLCTEHEQHTCVGLVEITASCNLTCPMCYAGSGPGGEHLSLEECTRAIDRLVAAEGRPEVLQLSGGEPTLHPQFAEVFEYACAQPIDIVMINTNGIRLANDTALLDLLAAERHRTEIYFQFDGFRESTSQHLRGESIVDAKLRAIEKLGQRGLRTTLVTTLQGDLNLDEVGPITQFALERPWITGVSFQPATYSGRWVSPKTLERRVTFPDVIEALVEQCDGLFETGDFMPLPCAHPNCHTLSYVYRGTGRPTPVARFINAAEHLDLLANGITFNRTRARELIETYLGRQGCCVGGNCVPGDSQPQNDTVLPVITTAGAGQGGLDRESEEFFARALAEQLDPEDVFRITITSFLDAYNFDVRRVMKCCIHHVLPSGHIIPFCAYNVLYREGERSTQPLTRKRQPRMSDAMNWAYVGVMVSAVLVGIVISRWTQQPLGLSVGERFGITVGAFCGAMLGAKLPFAMENWQSFLEGGLWYASGKTIVLGLVGGYLGVEVAKWSLDVRVKTGDSFAVPVAAAIAVGRFGCFVGGCCYGTPTNLPWGVKFADGVARHPTQLYEAAFHATAAVVLYALWRKKIFPGQLIKLYILAYLVYRFTTEWIRPEPHMWLGLTGYQWAAAVCVPLFVWLWIRDARRMTYARWETSARA</sequence>
<keyword evidence="1" id="KW-0949">S-adenosyl-L-methionine</keyword>
<proteinExistence type="predicted"/>
<feature type="transmembrane region" description="Helical" evidence="5">
    <location>
        <begin position="126"/>
        <end position="147"/>
    </location>
</feature>
<dbReference type="Pfam" id="PF23545">
    <property type="entry name" value="Zn_ribbon_HMPTM"/>
    <property type="match status" value="1"/>
</dbReference>
<feature type="transmembrane region" description="Helical" evidence="5">
    <location>
        <begin position="640"/>
        <end position="660"/>
    </location>
</feature>
<organism evidence="7">
    <name type="scientific">Cladocopium goreaui</name>
    <dbReference type="NCBI Taxonomy" id="2562237"/>
    <lineage>
        <taxon>Eukaryota</taxon>
        <taxon>Sar</taxon>
        <taxon>Alveolata</taxon>
        <taxon>Dinophyceae</taxon>
        <taxon>Suessiales</taxon>
        <taxon>Symbiodiniaceae</taxon>
        <taxon>Cladocopium</taxon>
    </lineage>
</organism>
<evidence type="ECO:0000313" key="8">
    <source>
        <dbReference type="EMBL" id="CAL4759367.1"/>
    </source>
</evidence>
<dbReference type="Pfam" id="PF04055">
    <property type="entry name" value="Radical_SAM"/>
    <property type="match status" value="1"/>
</dbReference>
<keyword evidence="9" id="KW-1185">Reference proteome</keyword>
<gene>
    <name evidence="7" type="ORF">C1SCF055_LOCUS645</name>
</gene>
<keyword evidence="5" id="KW-0472">Membrane</keyword>
<evidence type="ECO:0000256" key="3">
    <source>
        <dbReference type="ARBA" id="ARBA00023004"/>
    </source>
</evidence>
<dbReference type="EMBL" id="CAMXCT030000001">
    <property type="protein sequence ID" value="CAL4759367.1"/>
    <property type="molecule type" value="Genomic_DNA"/>
</dbReference>
<evidence type="ECO:0000256" key="1">
    <source>
        <dbReference type="ARBA" id="ARBA00022691"/>
    </source>
</evidence>
<dbReference type="SUPFAM" id="SSF102114">
    <property type="entry name" value="Radical SAM enzymes"/>
    <property type="match status" value="1"/>
</dbReference>
<dbReference type="EMBL" id="CAMXCT010000001">
    <property type="protein sequence ID" value="CAI3972055.1"/>
    <property type="molecule type" value="Genomic_DNA"/>
</dbReference>
<dbReference type="GO" id="GO:0051536">
    <property type="term" value="F:iron-sulfur cluster binding"/>
    <property type="evidence" value="ECO:0007669"/>
    <property type="project" value="UniProtKB-KW"/>
</dbReference>
<dbReference type="OrthoDB" id="420781at2759"/>
<dbReference type="AlphaFoldDB" id="A0A9P1BGI6"/>
<dbReference type="SFLD" id="SFLDG01067">
    <property type="entry name" value="SPASM/twitch_domain_containing"/>
    <property type="match status" value="1"/>
</dbReference>
<dbReference type="SFLD" id="SFLDS00029">
    <property type="entry name" value="Radical_SAM"/>
    <property type="match status" value="1"/>
</dbReference>
<name>A0A9P1BGI6_9DINO</name>
<dbReference type="Gene3D" id="3.20.20.70">
    <property type="entry name" value="Aldolase class I"/>
    <property type="match status" value="1"/>
</dbReference>
<dbReference type="GO" id="GO:0046872">
    <property type="term" value="F:metal ion binding"/>
    <property type="evidence" value="ECO:0007669"/>
    <property type="project" value="UniProtKB-KW"/>
</dbReference>
<dbReference type="Pfam" id="PF01790">
    <property type="entry name" value="LGT"/>
    <property type="match status" value="1"/>
</dbReference>
<dbReference type="PANTHER" id="PTHR43306:SF1">
    <property type="entry name" value="7,8-DIHYDRO-6-HYDROXYMETHYLPTERIN DIMETHYLTRANSFERASE"/>
    <property type="match status" value="1"/>
</dbReference>
<dbReference type="InterPro" id="IPR058240">
    <property type="entry name" value="rSAM_sf"/>
</dbReference>
<keyword evidence="3" id="KW-0408">Iron</keyword>
<feature type="transmembrane region" description="Helical" evidence="5">
    <location>
        <begin position="810"/>
        <end position="828"/>
    </location>
</feature>
<evidence type="ECO:0000256" key="4">
    <source>
        <dbReference type="ARBA" id="ARBA00023014"/>
    </source>
</evidence>
<dbReference type="Proteomes" id="UP001152797">
    <property type="component" value="Unassembled WGS sequence"/>
</dbReference>
<feature type="transmembrane region" description="Helical" evidence="5">
    <location>
        <begin position="672"/>
        <end position="690"/>
    </location>
</feature>
<dbReference type="InterPro" id="IPR001640">
    <property type="entry name" value="Lgt"/>
</dbReference>
<keyword evidence="2" id="KW-0479">Metal-binding</keyword>
<dbReference type="EMBL" id="CAMXCT020000001">
    <property type="protein sequence ID" value="CAL1125430.1"/>
    <property type="molecule type" value="Genomic_DNA"/>
</dbReference>
<comment type="caution">
    <text evidence="7">The sequence shown here is derived from an EMBL/GenBank/DDBJ whole genome shotgun (WGS) entry which is preliminary data.</text>
</comment>
<keyword evidence="5" id="KW-0812">Transmembrane</keyword>
<dbReference type="InterPro" id="IPR034474">
    <property type="entry name" value="Methyltransferase_Class_D"/>
</dbReference>
<feature type="transmembrane region" description="Helical" evidence="5">
    <location>
        <begin position="62"/>
        <end position="82"/>
    </location>
</feature>
<dbReference type="PROSITE" id="PS51918">
    <property type="entry name" value="RADICAL_SAM"/>
    <property type="match status" value="1"/>
</dbReference>
<evidence type="ECO:0000313" key="7">
    <source>
        <dbReference type="EMBL" id="CAI3972055.1"/>
    </source>
</evidence>
<dbReference type="GO" id="GO:0008961">
    <property type="term" value="F:phosphatidylglycerol-prolipoprotein diacylglyceryl transferase activity"/>
    <property type="evidence" value="ECO:0007669"/>
    <property type="project" value="InterPro"/>
</dbReference>
<evidence type="ECO:0000256" key="2">
    <source>
        <dbReference type="ARBA" id="ARBA00022723"/>
    </source>
</evidence>
<accession>A0A9P1BGI6</accession>
<feature type="transmembrane region" description="Helical" evidence="5">
    <location>
        <begin position="702"/>
        <end position="722"/>
    </location>
</feature>
<feature type="domain" description="Radical SAM core" evidence="6">
    <location>
        <begin position="232"/>
        <end position="449"/>
    </location>
</feature>
<evidence type="ECO:0000259" key="6">
    <source>
        <dbReference type="PROSITE" id="PS51918"/>
    </source>
</evidence>
<reference evidence="8 9" key="2">
    <citation type="submission" date="2024-05" db="EMBL/GenBank/DDBJ databases">
        <authorList>
            <person name="Chen Y."/>
            <person name="Shah S."/>
            <person name="Dougan E. K."/>
            <person name="Thang M."/>
            <person name="Chan C."/>
        </authorList>
    </citation>
    <scope>NUCLEOTIDE SEQUENCE [LARGE SCALE GENOMIC DNA]</scope>
</reference>
<keyword evidence="4" id="KW-0411">Iron-sulfur</keyword>
<dbReference type="InterPro" id="IPR056488">
    <property type="entry name" value="Zn_ribbon_HMPTM"/>
</dbReference>
<dbReference type="GO" id="GO:0042158">
    <property type="term" value="P:lipoprotein biosynthetic process"/>
    <property type="evidence" value="ECO:0007669"/>
    <property type="project" value="InterPro"/>
</dbReference>
<evidence type="ECO:0000256" key="5">
    <source>
        <dbReference type="SAM" id="Phobius"/>
    </source>
</evidence>
<feature type="transmembrane region" description="Helical" evidence="5">
    <location>
        <begin position="840"/>
        <end position="857"/>
    </location>
</feature>
<dbReference type="InterPro" id="IPR013785">
    <property type="entry name" value="Aldolase_TIM"/>
</dbReference>
<dbReference type="InterPro" id="IPR007197">
    <property type="entry name" value="rSAM"/>
</dbReference>
<feature type="transmembrane region" description="Helical" evidence="5">
    <location>
        <begin position="743"/>
        <end position="764"/>
    </location>
</feature>
<dbReference type="CDD" id="cd01335">
    <property type="entry name" value="Radical_SAM"/>
    <property type="match status" value="1"/>
</dbReference>